<sequence length="324" mass="35324">FQVFQATFIFRVPRSAELLRIESLPLANVHSNVSTSDDSSSSAVLDQIPADNSFLISGTKSDVLLRCVTQENQGNDKNKVEQEKNSETNRTVAYVSADIHDVLKCIANEGRIGSENKTEDRSVDHDDEDFDAIITIIGPKDANKKGEPLRESEDQVYGQTDGETGKDGLIVVGSEADTKPTPSSPWLPFYDRPDIQLHDPTFPKPGDEFTTLKSSFLESTSGATSEGNFNDQGNNSPVGDNKIQWKLRPVPGGNKQPSQTSAQQQLIESYPQGVPPLSSAVSQPLVSLPQESFVDQSQQPSTVPSPIPPQYPATQVPPNSFKKK</sequence>
<comment type="caution">
    <text evidence="1">The sequence shown here is derived from an EMBL/GenBank/DDBJ whole genome shotgun (WGS) entry which is preliminary data.</text>
</comment>
<feature type="non-terminal residue" evidence="1">
    <location>
        <position position="1"/>
    </location>
</feature>
<gene>
    <name evidence="1" type="ORF">QAD02_019891</name>
</gene>
<organism evidence="1 2">
    <name type="scientific">Eretmocerus hayati</name>
    <dbReference type="NCBI Taxonomy" id="131215"/>
    <lineage>
        <taxon>Eukaryota</taxon>
        <taxon>Metazoa</taxon>
        <taxon>Ecdysozoa</taxon>
        <taxon>Arthropoda</taxon>
        <taxon>Hexapoda</taxon>
        <taxon>Insecta</taxon>
        <taxon>Pterygota</taxon>
        <taxon>Neoptera</taxon>
        <taxon>Endopterygota</taxon>
        <taxon>Hymenoptera</taxon>
        <taxon>Apocrita</taxon>
        <taxon>Proctotrupomorpha</taxon>
        <taxon>Chalcidoidea</taxon>
        <taxon>Aphelinidae</taxon>
        <taxon>Aphelininae</taxon>
        <taxon>Eretmocerus</taxon>
    </lineage>
</organism>
<reference evidence="1" key="1">
    <citation type="submission" date="2023-04" db="EMBL/GenBank/DDBJ databases">
        <title>A chromosome-level genome assembly of the parasitoid wasp Eretmocerus hayati.</title>
        <authorList>
            <person name="Zhong Y."/>
            <person name="Liu S."/>
            <person name="Liu Y."/>
        </authorList>
    </citation>
    <scope>NUCLEOTIDE SEQUENCE</scope>
    <source>
        <strain evidence="1">ZJU_SS_LIU_2023</strain>
    </source>
</reference>
<name>A0ACC2PKH1_9HYME</name>
<accession>A0ACC2PKH1</accession>
<dbReference type="Proteomes" id="UP001239111">
    <property type="component" value="Chromosome 1"/>
</dbReference>
<protein>
    <submittedName>
        <fullName evidence="1">Uncharacterized protein</fullName>
    </submittedName>
</protein>
<evidence type="ECO:0000313" key="1">
    <source>
        <dbReference type="EMBL" id="KAJ8684099.1"/>
    </source>
</evidence>
<dbReference type="EMBL" id="CM056741">
    <property type="protein sequence ID" value="KAJ8684099.1"/>
    <property type="molecule type" value="Genomic_DNA"/>
</dbReference>
<proteinExistence type="predicted"/>
<evidence type="ECO:0000313" key="2">
    <source>
        <dbReference type="Proteomes" id="UP001239111"/>
    </source>
</evidence>
<keyword evidence="2" id="KW-1185">Reference proteome</keyword>